<protein>
    <recommendedName>
        <fullName evidence="8">Transport permease protein</fullName>
    </recommendedName>
</protein>
<keyword evidence="3 8" id="KW-0813">Transport</keyword>
<evidence type="ECO:0000256" key="3">
    <source>
        <dbReference type="ARBA" id="ARBA00022448"/>
    </source>
</evidence>
<feature type="transmembrane region" description="Helical" evidence="8">
    <location>
        <begin position="177"/>
        <end position="194"/>
    </location>
</feature>
<dbReference type="RefSeq" id="WP_009533088.1">
    <property type="nucleotide sequence ID" value="NZ_JH590863.1"/>
</dbReference>
<reference evidence="10 11" key="1">
    <citation type="submission" date="2011-10" db="EMBL/GenBank/DDBJ databases">
        <title>The Genome Sequence of Lachnospiraceae bacterium ACC2.</title>
        <authorList>
            <consortium name="The Broad Institute Genome Sequencing Platform"/>
            <person name="Earl A."/>
            <person name="Ward D."/>
            <person name="Feldgarden M."/>
            <person name="Gevers D."/>
            <person name="Sizova M."/>
            <person name="Hazen A."/>
            <person name="Epstein S."/>
            <person name="Young S.K."/>
            <person name="Zeng Q."/>
            <person name="Gargeya S."/>
            <person name="Fitzgerald M."/>
            <person name="Haas B."/>
            <person name="Abouelleil A."/>
            <person name="Alvarado L."/>
            <person name="Arachchi H.M."/>
            <person name="Berlin A."/>
            <person name="Brown A."/>
            <person name="Chapman S.B."/>
            <person name="Chen Z."/>
            <person name="Dunbar C."/>
            <person name="Freedman E."/>
            <person name="Gearin G."/>
            <person name="Goldberg J."/>
            <person name="Griggs A."/>
            <person name="Gujja S."/>
            <person name="Heiman D."/>
            <person name="Howarth C."/>
            <person name="Larson L."/>
            <person name="Lui A."/>
            <person name="MacDonald P.J.P."/>
            <person name="Montmayeur A."/>
            <person name="Murphy C."/>
            <person name="Neiman D."/>
            <person name="Pearson M."/>
            <person name="Priest M."/>
            <person name="Roberts A."/>
            <person name="Saif S."/>
            <person name="Shea T."/>
            <person name="Shenoy N."/>
            <person name="Sisk P."/>
            <person name="Stolte C."/>
            <person name="Sykes S."/>
            <person name="Wortman J."/>
            <person name="Nusbaum C."/>
            <person name="Birren B."/>
        </authorList>
    </citation>
    <scope>NUCLEOTIDE SEQUENCE [LARGE SCALE GENOMIC DNA]</scope>
    <source>
        <strain evidence="10 11">ACC2</strain>
    </source>
</reference>
<evidence type="ECO:0000256" key="1">
    <source>
        <dbReference type="ARBA" id="ARBA00004651"/>
    </source>
</evidence>
<name>A0AA37DG15_9FIRM</name>
<feature type="domain" description="ABC transmembrane type-2" evidence="9">
    <location>
        <begin position="32"/>
        <end position="256"/>
    </location>
</feature>
<evidence type="ECO:0000256" key="5">
    <source>
        <dbReference type="ARBA" id="ARBA00022692"/>
    </source>
</evidence>
<sequence length="264" mass="30471">MNRLRVFFEKDKKMIGKLVKNDFKARYSGSYLGVIWGVVQPLITVLIYWFVFTVGLRNGERPDGSPYIIWMMSGIVAWFFFSDALGAGTNAFLEYSYLVKKLNFNVGLIPLVKVGTSLIIHAIFLGIVTIILNFSGYTADWYYLQLMYYVACNFMLVFAVVLFTSSVTVYMRDVSQLVGIFIQIGFWAIPIVWGPEVLSGRLRFIFQLNPVYYLVEGYRDSLYAHVPVWDKPLYTLYFWVVTGALFALGMYTFRKLKPYFADVL</sequence>
<gene>
    <name evidence="10" type="ORF">HMPREF9623_01255</name>
</gene>
<keyword evidence="6 8" id="KW-1133">Transmembrane helix</keyword>
<evidence type="ECO:0000256" key="8">
    <source>
        <dbReference type="RuleBase" id="RU361157"/>
    </source>
</evidence>
<dbReference type="GO" id="GO:0015920">
    <property type="term" value="P:lipopolysaccharide transport"/>
    <property type="evidence" value="ECO:0007669"/>
    <property type="project" value="TreeGrafter"/>
</dbReference>
<feature type="transmembrane region" description="Helical" evidence="8">
    <location>
        <begin position="236"/>
        <end position="253"/>
    </location>
</feature>
<evidence type="ECO:0000313" key="10">
    <source>
        <dbReference type="EMBL" id="EHO16556.1"/>
    </source>
</evidence>
<comment type="subcellular location">
    <subcellularLocation>
        <location evidence="1 8">Cell membrane</location>
        <topology evidence="1 8">Multi-pass membrane protein</topology>
    </subcellularLocation>
</comment>
<comment type="caution">
    <text evidence="10">The sequence shown here is derived from an EMBL/GenBank/DDBJ whole genome shotgun (WGS) entry which is preliminary data.</text>
</comment>
<dbReference type="AlphaFoldDB" id="A0AA37DG15"/>
<accession>A0AA37DG15</accession>
<feature type="transmembrane region" description="Helical" evidence="8">
    <location>
        <begin position="114"/>
        <end position="134"/>
    </location>
</feature>
<feature type="transmembrane region" description="Helical" evidence="8">
    <location>
        <begin position="146"/>
        <end position="170"/>
    </location>
</feature>
<feature type="transmembrane region" description="Helical" evidence="8">
    <location>
        <begin position="67"/>
        <end position="93"/>
    </location>
</feature>
<evidence type="ECO:0000256" key="7">
    <source>
        <dbReference type="ARBA" id="ARBA00023136"/>
    </source>
</evidence>
<organism evidence="10 11">
    <name type="scientific">Stomatobaculum longum</name>
    <dbReference type="NCBI Taxonomy" id="796942"/>
    <lineage>
        <taxon>Bacteria</taxon>
        <taxon>Bacillati</taxon>
        <taxon>Bacillota</taxon>
        <taxon>Clostridia</taxon>
        <taxon>Lachnospirales</taxon>
        <taxon>Lachnospiraceae</taxon>
        <taxon>Stomatobaculum</taxon>
    </lineage>
</organism>
<keyword evidence="4 8" id="KW-1003">Cell membrane</keyword>
<dbReference type="InterPro" id="IPR013525">
    <property type="entry name" value="ABC2_TM"/>
</dbReference>
<proteinExistence type="inferred from homology"/>
<dbReference type="PANTHER" id="PTHR30413:SF10">
    <property type="entry name" value="CAPSULE POLYSACCHARIDE EXPORT INNER-MEMBRANE PROTEIN CTRC"/>
    <property type="match status" value="1"/>
</dbReference>
<evidence type="ECO:0000259" key="9">
    <source>
        <dbReference type="PROSITE" id="PS51012"/>
    </source>
</evidence>
<dbReference type="InterPro" id="IPR047817">
    <property type="entry name" value="ABC2_TM_bact-type"/>
</dbReference>
<keyword evidence="7 8" id="KW-0472">Membrane</keyword>
<evidence type="ECO:0000313" key="11">
    <source>
        <dbReference type="Proteomes" id="UP000018466"/>
    </source>
</evidence>
<dbReference type="GO" id="GO:0140359">
    <property type="term" value="F:ABC-type transporter activity"/>
    <property type="evidence" value="ECO:0007669"/>
    <property type="project" value="InterPro"/>
</dbReference>
<dbReference type="Proteomes" id="UP000018466">
    <property type="component" value="Unassembled WGS sequence"/>
</dbReference>
<evidence type="ECO:0000256" key="2">
    <source>
        <dbReference type="ARBA" id="ARBA00007783"/>
    </source>
</evidence>
<evidence type="ECO:0000256" key="6">
    <source>
        <dbReference type="ARBA" id="ARBA00022989"/>
    </source>
</evidence>
<dbReference type="GO" id="GO:0005886">
    <property type="term" value="C:plasma membrane"/>
    <property type="evidence" value="ECO:0007669"/>
    <property type="project" value="UniProtKB-SubCell"/>
</dbReference>
<feature type="transmembrane region" description="Helical" evidence="8">
    <location>
        <begin position="30"/>
        <end position="52"/>
    </location>
</feature>
<keyword evidence="5 8" id="KW-0812">Transmembrane</keyword>
<dbReference type="PANTHER" id="PTHR30413">
    <property type="entry name" value="INNER MEMBRANE TRANSPORT PERMEASE"/>
    <property type="match status" value="1"/>
</dbReference>
<dbReference type="PROSITE" id="PS51012">
    <property type="entry name" value="ABC_TM2"/>
    <property type="match status" value="1"/>
</dbReference>
<comment type="similarity">
    <text evidence="2 8">Belongs to the ABC-2 integral membrane protein family.</text>
</comment>
<dbReference type="Pfam" id="PF01061">
    <property type="entry name" value="ABC2_membrane"/>
    <property type="match status" value="1"/>
</dbReference>
<keyword evidence="11" id="KW-1185">Reference proteome</keyword>
<evidence type="ECO:0000256" key="4">
    <source>
        <dbReference type="ARBA" id="ARBA00022475"/>
    </source>
</evidence>
<dbReference type="GeneID" id="86941013"/>
<dbReference type="EMBL" id="AGEL01000007">
    <property type="protein sequence ID" value="EHO16556.1"/>
    <property type="molecule type" value="Genomic_DNA"/>
</dbReference>